<organism evidence="2 3">
    <name type="scientific">Bradymonas sediminis</name>
    <dbReference type="NCBI Taxonomy" id="1548548"/>
    <lineage>
        <taxon>Bacteria</taxon>
        <taxon>Deltaproteobacteria</taxon>
        <taxon>Bradymonadales</taxon>
        <taxon>Bradymonadaceae</taxon>
        <taxon>Bradymonas</taxon>
    </lineage>
</organism>
<dbReference type="SUPFAM" id="SSF48452">
    <property type="entry name" value="TPR-like"/>
    <property type="match status" value="2"/>
</dbReference>
<dbReference type="RefSeq" id="WP_111332524.1">
    <property type="nucleotide sequence ID" value="NZ_CP030032.1"/>
</dbReference>
<proteinExistence type="predicted"/>
<dbReference type="PROSITE" id="PS50005">
    <property type="entry name" value="TPR"/>
    <property type="match status" value="1"/>
</dbReference>
<gene>
    <name evidence="2" type="ORF">DN745_04420</name>
</gene>
<dbReference type="EMBL" id="CP030032">
    <property type="protein sequence ID" value="AWV88620.1"/>
    <property type="molecule type" value="Genomic_DNA"/>
</dbReference>
<keyword evidence="3" id="KW-1185">Reference proteome</keyword>
<evidence type="ECO:0000313" key="3">
    <source>
        <dbReference type="Proteomes" id="UP000249799"/>
    </source>
</evidence>
<feature type="compositionally biased region" description="Acidic residues" evidence="1">
    <location>
        <begin position="796"/>
        <end position="810"/>
    </location>
</feature>
<evidence type="ECO:0000313" key="2">
    <source>
        <dbReference type="EMBL" id="AWV88620.1"/>
    </source>
</evidence>
<dbReference type="PANTHER" id="PTHR12558:SF13">
    <property type="entry name" value="CELL DIVISION CYCLE PROTEIN 27 HOMOLOG"/>
    <property type="match status" value="1"/>
</dbReference>
<dbReference type="Gene3D" id="1.25.40.10">
    <property type="entry name" value="Tetratricopeptide repeat domain"/>
    <property type="match status" value="4"/>
</dbReference>
<accession>A0A2Z4FIA3</accession>
<dbReference type="PANTHER" id="PTHR12558">
    <property type="entry name" value="CELL DIVISION CYCLE 16,23,27"/>
    <property type="match status" value="1"/>
</dbReference>
<dbReference type="KEGG" id="bsed:DN745_04420"/>
<name>A0A2Z4FIA3_9DELT</name>
<dbReference type="AlphaFoldDB" id="A0A2Z4FIA3"/>
<feature type="region of interest" description="Disordered" evidence="1">
    <location>
        <begin position="786"/>
        <end position="813"/>
    </location>
</feature>
<dbReference type="InterPro" id="IPR019734">
    <property type="entry name" value="TPR_rpt"/>
</dbReference>
<protein>
    <submittedName>
        <fullName evidence="2">Uncharacterized protein</fullName>
    </submittedName>
</protein>
<evidence type="ECO:0000256" key="1">
    <source>
        <dbReference type="SAM" id="MobiDB-lite"/>
    </source>
</evidence>
<reference evidence="2 3" key="1">
    <citation type="submission" date="2018-06" db="EMBL/GenBank/DDBJ databases">
        <title>Lujinxingia sediminis gen. nov. sp. nov., a new facultative anaerobic member of the class Deltaproteobacteria, and proposal of Lujinxingaceae fam. nov.</title>
        <authorList>
            <person name="Guo L.-Y."/>
            <person name="Li C.-M."/>
            <person name="Wang S."/>
            <person name="Du Z.-J."/>
        </authorList>
    </citation>
    <scope>NUCLEOTIDE SEQUENCE [LARGE SCALE GENOMIC DNA]</scope>
    <source>
        <strain evidence="2 3">FA350</strain>
    </source>
</reference>
<dbReference type="OrthoDB" id="5525978at2"/>
<dbReference type="SMART" id="SM00028">
    <property type="entry name" value="TPR"/>
    <property type="match status" value="4"/>
</dbReference>
<dbReference type="Proteomes" id="UP000249799">
    <property type="component" value="Chromosome"/>
</dbReference>
<dbReference type="InterPro" id="IPR011990">
    <property type="entry name" value="TPR-like_helical_dom_sf"/>
</dbReference>
<sequence length="1240" mass="137880">MQSSNSEPTNPLGLNLDFMYGRGYLWANHERLSDWITLEMLRMEIPDLAFPFDARGGLDRFRNTRCLVREIELGISEVGLGDLLRQAAAQLDRFQDLQVRFLADAVHISVRVQAMGADAYVSFRAALIPPEPARVDEIHLSLYDYRAYGPLPFPARLVAFELLTGLLNTDLLRPPGRGQSFTVGVAGDILSFRPLKLILLHIFAHVGWKLPNLSDVVLDGARIRPGLLTIRAGTRDADWRMAHSNGSANPRDEFQLTQTREGARALGAYEAKDLFVHADQALFDGQIRQAMQTLSGYRDVYGLHSELVSRTLDCLLATPTPAHLAEAEAICRELEHDHRADMRAMLARPTLALLSPARGDQRAQVIYHFERLANALRDRGETPDWILAQLSLAEHVSVERPSDACAHLREILRVSPRNRIALEKLRELYTQLNDAAGLEEVLKRLTGVYTDRDALKNTYLQLANLLMERDAAQRAAAPDAMASQGDELRESRIYLEKVLRLDPTELDALNTLGESYVVGAEPLRALKTFGSAARAAEASGHPRRAARLLYRVARLWSDELRDLEQALMTCRRALALWDGADFSEADTESERTHADLLELAAKLCTEREQLTEATDYWLLAIPLLEKEVEQAEHLAPGSSDWIAPDSRTGISPKARLVDAHRQIARIYQERGRDAAAETHVNRALEIDPYAQIFDTPTPSPELDAQAKDESLAAEFTEPIVGTQSTGEAPEFSRADALTRKLLPPTSEQLEADKSTSASSQSAKPEEPNLDDFRAKYRELFLAKKAERAAQQSAAEDPSDTADTTESDAELSPEQMIREQIAEARSLDNPMRLADTLDELIASHFDADDDIVLEQAELMRVSLELGELYYYDLEDAQTARRHLERVRDEDPDGLGSQPTLLTTLEAIYEECGALSERIRILNTRLENADSAEMKITYRLIIAQLIWDETPDTPGEDGELEGRAGEARKWLAEVLQSDPQNEAAHRLLGQIAYTLDDYERAARHYKSVLKVAGGGLDAIEMERDLARLLLDKLGKADAAKGHFENVLKAAPGDSIALDAIKQCQAATEDWAGYIESLGREFGLLIGQPEGVSVDAMIQLDPETISSAVRVPASQIVADAAHIVEQDLVDLEQAWGLWGSAFALWPEHVDALERRVALDRTLDKSQALAQDLESYAELLLDPHARFEILNEAATLYANKLERPDLARPIFAEAIALVQDEEEPPAGLDPARRALRALQSDTKS</sequence>
<feature type="region of interest" description="Disordered" evidence="1">
    <location>
        <begin position="744"/>
        <end position="770"/>
    </location>
</feature>